<dbReference type="PANTHER" id="PTHR41299">
    <property type="entry name" value="THIAMINE PYROPHOSPHOKINASE"/>
    <property type="match status" value="1"/>
</dbReference>
<keyword evidence="3 7" id="KW-0418">Kinase</keyword>
<dbReference type="EC" id="2.7.6.2" evidence="5"/>
<dbReference type="GO" id="GO:0016301">
    <property type="term" value="F:kinase activity"/>
    <property type="evidence" value="ECO:0007669"/>
    <property type="project" value="UniProtKB-KW"/>
</dbReference>
<dbReference type="Proteomes" id="UP000051445">
    <property type="component" value="Unassembled WGS sequence"/>
</dbReference>
<reference evidence="7 8" key="1">
    <citation type="journal article" date="2015" name="Genome Announc.">
        <title>Expanding the biotechnology potential of lactobacilli through comparative genomics of 213 strains and associated genera.</title>
        <authorList>
            <person name="Sun Z."/>
            <person name="Harris H.M."/>
            <person name="McCann A."/>
            <person name="Guo C."/>
            <person name="Argimon S."/>
            <person name="Zhang W."/>
            <person name="Yang X."/>
            <person name="Jeffery I.B."/>
            <person name="Cooney J.C."/>
            <person name="Kagawa T.F."/>
            <person name="Liu W."/>
            <person name="Song Y."/>
            <person name="Salvetti E."/>
            <person name="Wrobel A."/>
            <person name="Rasinkangas P."/>
            <person name="Parkhill J."/>
            <person name="Rea M.C."/>
            <person name="O'Sullivan O."/>
            <person name="Ritari J."/>
            <person name="Douillard F.P."/>
            <person name="Paul Ross R."/>
            <person name="Yang R."/>
            <person name="Briner A.E."/>
            <person name="Felis G.E."/>
            <person name="de Vos W.M."/>
            <person name="Barrangou R."/>
            <person name="Klaenhammer T.R."/>
            <person name="Caufield P.W."/>
            <person name="Cui Y."/>
            <person name="Zhang H."/>
            <person name="O'Toole P.W."/>
        </authorList>
    </citation>
    <scope>NUCLEOTIDE SEQUENCE [LARGE SCALE GENOMIC DNA]</scope>
    <source>
        <strain evidence="7 8">DSM 13145</strain>
    </source>
</reference>
<gene>
    <name evidence="7" type="ORF">FD27_GL001036</name>
</gene>
<dbReference type="PATRIC" id="fig|1423746.3.peg.1050"/>
<comment type="caution">
    <text evidence="7">The sequence shown here is derived from an EMBL/GenBank/DDBJ whole genome shotgun (WGS) entry which is preliminary data.</text>
</comment>
<dbReference type="GO" id="GO:0009229">
    <property type="term" value="P:thiamine diphosphate biosynthetic process"/>
    <property type="evidence" value="ECO:0007669"/>
    <property type="project" value="InterPro"/>
</dbReference>
<evidence type="ECO:0000256" key="5">
    <source>
        <dbReference type="NCBIfam" id="TIGR01378"/>
    </source>
</evidence>
<evidence type="ECO:0000256" key="1">
    <source>
        <dbReference type="ARBA" id="ARBA00022679"/>
    </source>
</evidence>
<dbReference type="AlphaFoldDB" id="A0A0R1PB05"/>
<evidence type="ECO:0000256" key="4">
    <source>
        <dbReference type="ARBA" id="ARBA00022840"/>
    </source>
</evidence>
<dbReference type="RefSeq" id="WP_057751169.1">
    <property type="nucleotide sequence ID" value="NZ_AZER01000016.1"/>
</dbReference>
<dbReference type="SMART" id="SM00983">
    <property type="entry name" value="TPK_B1_binding"/>
    <property type="match status" value="1"/>
</dbReference>
<accession>A0A0R1PB05</accession>
<sequence>MRVNLMVGGSVELIPKQEVQDRQHENWIGVDHGATWLIQHGIVPQSAVGDFDSTDAAEFTTVRQEITNIKKLPTAKDMTDTQAGVLTAIKQFQPDQIDIFGATGGRLDQLLANLYLPLQDQFKDYLPKIRFIDRQNIVSYYFPGTYTLRRQPKFKYLAFVNLTPVEDLNLVDEKYPLHHWSSLIPFSWSSNEFAGDENHFSFRKGIVAVILSGDWPLH</sequence>
<evidence type="ECO:0000313" key="7">
    <source>
        <dbReference type="EMBL" id="KRL27282.1"/>
    </source>
</evidence>
<evidence type="ECO:0000259" key="6">
    <source>
        <dbReference type="SMART" id="SM00983"/>
    </source>
</evidence>
<dbReference type="NCBIfam" id="TIGR01378">
    <property type="entry name" value="thi_PPkinase"/>
    <property type="match status" value="1"/>
</dbReference>
<dbReference type="OrthoDB" id="9804377at2"/>
<keyword evidence="4" id="KW-0067">ATP-binding</keyword>
<keyword evidence="8" id="KW-1185">Reference proteome</keyword>
<dbReference type="EMBL" id="AZER01000016">
    <property type="protein sequence ID" value="KRL27282.1"/>
    <property type="molecule type" value="Genomic_DNA"/>
</dbReference>
<dbReference type="Gene3D" id="3.40.50.10240">
    <property type="entry name" value="Thiamin pyrophosphokinase, catalytic domain"/>
    <property type="match status" value="1"/>
</dbReference>
<dbReference type="GO" id="GO:0005524">
    <property type="term" value="F:ATP binding"/>
    <property type="evidence" value="ECO:0007669"/>
    <property type="project" value="UniProtKB-KW"/>
</dbReference>
<dbReference type="GO" id="GO:0006772">
    <property type="term" value="P:thiamine metabolic process"/>
    <property type="evidence" value="ECO:0007669"/>
    <property type="project" value="UniProtKB-UniRule"/>
</dbReference>
<name>A0A0R1PB05_9LACO</name>
<feature type="domain" description="Thiamin pyrophosphokinase thiamin-binding" evidence="6">
    <location>
        <begin position="144"/>
        <end position="208"/>
    </location>
</feature>
<dbReference type="Pfam" id="PF04265">
    <property type="entry name" value="TPK_B1_binding"/>
    <property type="match status" value="1"/>
</dbReference>
<dbReference type="InterPro" id="IPR006282">
    <property type="entry name" value="Thi_PPkinase"/>
</dbReference>
<evidence type="ECO:0000313" key="8">
    <source>
        <dbReference type="Proteomes" id="UP000051445"/>
    </source>
</evidence>
<dbReference type="GO" id="GO:0004788">
    <property type="term" value="F:thiamine diphosphokinase activity"/>
    <property type="evidence" value="ECO:0007669"/>
    <property type="project" value="UniProtKB-UniRule"/>
</dbReference>
<proteinExistence type="predicted"/>
<keyword evidence="1" id="KW-0808">Transferase</keyword>
<evidence type="ECO:0000256" key="3">
    <source>
        <dbReference type="ARBA" id="ARBA00022777"/>
    </source>
</evidence>
<dbReference type="SUPFAM" id="SSF63999">
    <property type="entry name" value="Thiamin pyrophosphokinase, catalytic domain"/>
    <property type="match status" value="1"/>
</dbReference>
<dbReference type="InterPro" id="IPR036759">
    <property type="entry name" value="TPK_catalytic_sf"/>
</dbReference>
<protein>
    <recommendedName>
        <fullName evidence="5">Thiamine diphosphokinase</fullName>
        <ecNumber evidence="5">2.7.6.2</ecNumber>
    </recommendedName>
</protein>
<dbReference type="STRING" id="1423746.FD27_GL001036"/>
<dbReference type="CDD" id="cd07995">
    <property type="entry name" value="TPK"/>
    <property type="match status" value="1"/>
</dbReference>
<organism evidence="7 8">
    <name type="scientific">Limosilactobacillus frumenti DSM 13145</name>
    <dbReference type="NCBI Taxonomy" id="1423746"/>
    <lineage>
        <taxon>Bacteria</taxon>
        <taxon>Bacillati</taxon>
        <taxon>Bacillota</taxon>
        <taxon>Bacilli</taxon>
        <taxon>Lactobacillales</taxon>
        <taxon>Lactobacillaceae</taxon>
        <taxon>Limosilactobacillus</taxon>
    </lineage>
</organism>
<keyword evidence="2" id="KW-0547">Nucleotide-binding</keyword>
<dbReference type="InterPro" id="IPR053149">
    <property type="entry name" value="TPK"/>
</dbReference>
<dbReference type="PANTHER" id="PTHR41299:SF1">
    <property type="entry name" value="THIAMINE PYROPHOSPHOKINASE"/>
    <property type="match status" value="1"/>
</dbReference>
<evidence type="ECO:0000256" key="2">
    <source>
        <dbReference type="ARBA" id="ARBA00022741"/>
    </source>
</evidence>
<dbReference type="Pfam" id="PF04263">
    <property type="entry name" value="TPK_catalytic"/>
    <property type="match status" value="1"/>
</dbReference>
<dbReference type="InterPro" id="IPR007371">
    <property type="entry name" value="TPK_catalytic"/>
</dbReference>
<dbReference type="GO" id="GO:0030975">
    <property type="term" value="F:thiamine binding"/>
    <property type="evidence" value="ECO:0007669"/>
    <property type="project" value="InterPro"/>
</dbReference>
<dbReference type="InterPro" id="IPR007373">
    <property type="entry name" value="Thiamin_PyroPKinase_B1-bd"/>
</dbReference>